<evidence type="ECO:0000313" key="2">
    <source>
        <dbReference type="EMBL" id="KAF2889542.1"/>
    </source>
</evidence>
<proteinExistence type="predicted"/>
<reference evidence="2" key="1">
    <citation type="submission" date="2019-08" db="EMBL/GenBank/DDBJ databases">
        <title>The genome of the North American firefly Photinus pyralis.</title>
        <authorList>
            <consortium name="Photinus pyralis genome working group"/>
            <person name="Fallon T.R."/>
            <person name="Sander Lower S.E."/>
            <person name="Weng J.-K."/>
        </authorList>
    </citation>
    <scope>NUCLEOTIDE SEQUENCE</scope>
    <source>
        <strain evidence="2">TRF0915ILg1</strain>
        <tissue evidence="2">Whole body</tissue>
    </source>
</reference>
<protein>
    <submittedName>
        <fullName evidence="2">Uncharacterized protein</fullName>
    </submittedName>
</protein>
<dbReference type="GO" id="GO:0003676">
    <property type="term" value="F:nucleic acid binding"/>
    <property type="evidence" value="ECO:0007669"/>
    <property type="project" value="InterPro"/>
</dbReference>
<organism evidence="2 3">
    <name type="scientific">Ignelater luminosus</name>
    <name type="common">Cucubano</name>
    <name type="synonym">Pyrophorus luminosus</name>
    <dbReference type="NCBI Taxonomy" id="2038154"/>
    <lineage>
        <taxon>Eukaryota</taxon>
        <taxon>Metazoa</taxon>
        <taxon>Ecdysozoa</taxon>
        <taxon>Arthropoda</taxon>
        <taxon>Hexapoda</taxon>
        <taxon>Insecta</taxon>
        <taxon>Pterygota</taxon>
        <taxon>Neoptera</taxon>
        <taxon>Endopterygota</taxon>
        <taxon>Coleoptera</taxon>
        <taxon>Polyphaga</taxon>
        <taxon>Elateriformia</taxon>
        <taxon>Elateroidea</taxon>
        <taxon>Elateridae</taxon>
        <taxon>Agrypninae</taxon>
        <taxon>Pyrophorini</taxon>
        <taxon>Ignelater</taxon>
    </lineage>
</organism>
<gene>
    <name evidence="2" type="ORF">ILUMI_16631</name>
</gene>
<feature type="region of interest" description="Disordered" evidence="1">
    <location>
        <begin position="106"/>
        <end position="126"/>
    </location>
</feature>
<accession>A0A8K0G5S7</accession>
<dbReference type="Gene3D" id="3.30.420.10">
    <property type="entry name" value="Ribonuclease H-like superfamily/Ribonuclease H"/>
    <property type="match status" value="1"/>
</dbReference>
<evidence type="ECO:0000313" key="3">
    <source>
        <dbReference type="Proteomes" id="UP000801492"/>
    </source>
</evidence>
<sequence length="126" mass="14437">MRKRNRRLTAQEITADLNSRREDPMNKNLKSSVQNVVVGERISDECIVGTVKHGGGSLMVLGYFGNNKTGYLYRIEETLNKEEYKRILDLPSGRRLIGRGLIFQQDNDPKHSSKLCKSLLSEKERE</sequence>
<dbReference type="InterPro" id="IPR036397">
    <property type="entry name" value="RNaseH_sf"/>
</dbReference>
<comment type="caution">
    <text evidence="2">The sequence shown here is derived from an EMBL/GenBank/DDBJ whole genome shotgun (WGS) entry which is preliminary data.</text>
</comment>
<dbReference type="OrthoDB" id="7469840at2759"/>
<dbReference type="EMBL" id="VTPC01065616">
    <property type="protein sequence ID" value="KAF2889542.1"/>
    <property type="molecule type" value="Genomic_DNA"/>
</dbReference>
<dbReference type="Proteomes" id="UP000801492">
    <property type="component" value="Unassembled WGS sequence"/>
</dbReference>
<evidence type="ECO:0000256" key="1">
    <source>
        <dbReference type="SAM" id="MobiDB-lite"/>
    </source>
</evidence>
<name>A0A8K0G5S7_IGNLU</name>
<dbReference type="AlphaFoldDB" id="A0A8K0G5S7"/>
<keyword evidence="3" id="KW-1185">Reference proteome</keyword>